<dbReference type="GO" id="GO:0015562">
    <property type="term" value="F:efflux transmembrane transporter activity"/>
    <property type="evidence" value="ECO:0007669"/>
    <property type="project" value="InterPro"/>
</dbReference>
<evidence type="ECO:0000256" key="2">
    <source>
        <dbReference type="RuleBase" id="RU362097"/>
    </source>
</evidence>
<dbReference type="Gene3D" id="1.20.1600.10">
    <property type="entry name" value="Outer membrane efflux proteins (OEP)"/>
    <property type="match status" value="1"/>
</dbReference>
<evidence type="ECO:0000313" key="4">
    <source>
        <dbReference type="EMBL" id="MXR38253.1"/>
    </source>
</evidence>
<dbReference type="SUPFAM" id="SSF56954">
    <property type="entry name" value="Outer membrane efflux proteins (OEP)"/>
    <property type="match status" value="1"/>
</dbReference>
<dbReference type="InterPro" id="IPR003423">
    <property type="entry name" value="OMP_efflux"/>
</dbReference>
<accession>A0A845C0K9</accession>
<evidence type="ECO:0000256" key="3">
    <source>
        <dbReference type="SAM" id="Coils"/>
    </source>
</evidence>
<evidence type="ECO:0000256" key="1">
    <source>
        <dbReference type="ARBA" id="ARBA00007613"/>
    </source>
</evidence>
<dbReference type="Pfam" id="PF02321">
    <property type="entry name" value="OEP"/>
    <property type="match status" value="2"/>
</dbReference>
<dbReference type="NCBIfam" id="TIGR01845">
    <property type="entry name" value="outer_NodT"/>
    <property type="match status" value="1"/>
</dbReference>
<reference evidence="4 5" key="1">
    <citation type="submission" date="2019-12" db="EMBL/GenBank/DDBJ databases">
        <title>Neisseriaceae gen. nov. sp. Genome sequencing and assembly.</title>
        <authorList>
            <person name="Liu Z."/>
            <person name="Li A."/>
        </authorList>
    </citation>
    <scope>NUCLEOTIDE SEQUENCE [LARGE SCALE GENOMIC DNA]</scope>
    <source>
        <strain evidence="4 5">B2N2-7</strain>
    </source>
</reference>
<dbReference type="PANTHER" id="PTHR30203">
    <property type="entry name" value="OUTER MEMBRANE CATION EFFLUX PROTEIN"/>
    <property type="match status" value="1"/>
</dbReference>
<dbReference type="EMBL" id="WSSB01000018">
    <property type="protein sequence ID" value="MXR38253.1"/>
    <property type="molecule type" value="Genomic_DNA"/>
</dbReference>
<sequence>MLIKSLPLWLAIALTGCAVGPDYSRPVVEMPGAWQAGAVAPAVAADVNVAPDWWKSFNDPVLDQLVDEALAYNRNLAQAAARVEEARAQAGIARANLAPQLSANAGYQRGRTSADSAAGSQVSDARTANGALSWELDLWGKLRRANEAALANLAASEYNRDATRLSVAATVAQTYFQLRSFDTQLDITRRTLVSREESLRINKRRFEGGVTSELTYRQAEAEAASARAAVPSLEQSVIQSENALAILLGRSPRALVDSKVARGSELEALQVPVNIPSGLPSELLMRRPDVQAAEQQLKAANARIGVARAAYFPSIGLTGLLGSQSAALDTLFSGPTRTWSFVGNLAMPIFDWGKTGAGVDAASAQQKQALAAYELAIQSAFGETLDALSFTRTARDRQAALFTQLQALQESLRLARLRYDNGYSSYLEVLDSERGSYQAELQLVSARLDQLQASVNLYKALGGGWNAPAQH</sequence>
<dbReference type="Gene3D" id="2.20.200.10">
    <property type="entry name" value="Outer membrane efflux proteins (OEP)"/>
    <property type="match status" value="1"/>
</dbReference>
<dbReference type="RefSeq" id="WP_160798182.1">
    <property type="nucleotide sequence ID" value="NZ_WSSB01000018.1"/>
</dbReference>
<comment type="subcellular location">
    <subcellularLocation>
        <location evidence="2">Cell membrane</location>
        <topology evidence="2">Lipid-anchor</topology>
    </subcellularLocation>
</comment>
<gene>
    <name evidence="4" type="ORF">GQF02_14860</name>
</gene>
<keyword evidence="5" id="KW-1185">Reference proteome</keyword>
<proteinExistence type="inferred from homology"/>
<keyword evidence="2" id="KW-1134">Transmembrane beta strand</keyword>
<keyword evidence="3" id="KW-0175">Coiled coil</keyword>
<name>A0A845C0K9_9NEIS</name>
<comment type="similarity">
    <text evidence="1 2">Belongs to the outer membrane factor (OMF) (TC 1.B.17) family.</text>
</comment>
<protein>
    <submittedName>
        <fullName evidence="4">Efflux transporter outer membrane subunit</fullName>
    </submittedName>
</protein>
<dbReference type="AlphaFoldDB" id="A0A845C0K9"/>
<feature type="coiled-coil region" evidence="3">
    <location>
        <begin position="62"/>
        <end position="96"/>
    </location>
</feature>
<organism evidence="4 5">
    <name type="scientific">Craterilacuibacter sinensis</name>
    <dbReference type="NCBI Taxonomy" id="2686017"/>
    <lineage>
        <taxon>Bacteria</taxon>
        <taxon>Pseudomonadati</taxon>
        <taxon>Pseudomonadota</taxon>
        <taxon>Betaproteobacteria</taxon>
        <taxon>Neisseriales</taxon>
        <taxon>Neisseriaceae</taxon>
        <taxon>Craterilacuibacter</taxon>
    </lineage>
</organism>
<dbReference type="Proteomes" id="UP000467214">
    <property type="component" value="Unassembled WGS sequence"/>
</dbReference>
<keyword evidence="2" id="KW-0472">Membrane</keyword>
<dbReference type="GO" id="GO:0005886">
    <property type="term" value="C:plasma membrane"/>
    <property type="evidence" value="ECO:0007669"/>
    <property type="project" value="UniProtKB-SubCell"/>
</dbReference>
<keyword evidence="2" id="KW-0564">Palmitate</keyword>
<keyword evidence="2" id="KW-0812">Transmembrane</keyword>
<keyword evidence="2" id="KW-0449">Lipoprotein</keyword>
<dbReference type="InterPro" id="IPR010131">
    <property type="entry name" value="MdtP/NodT-like"/>
</dbReference>
<dbReference type="PROSITE" id="PS51257">
    <property type="entry name" value="PROKAR_LIPOPROTEIN"/>
    <property type="match status" value="1"/>
</dbReference>
<dbReference type="PANTHER" id="PTHR30203:SF33">
    <property type="entry name" value="BLR4455 PROTEIN"/>
    <property type="match status" value="1"/>
</dbReference>
<evidence type="ECO:0000313" key="5">
    <source>
        <dbReference type="Proteomes" id="UP000467214"/>
    </source>
</evidence>
<comment type="caution">
    <text evidence="4">The sequence shown here is derived from an EMBL/GenBank/DDBJ whole genome shotgun (WGS) entry which is preliminary data.</text>
</comment>